<dbReference type="InterPro" id="IPR000524">
    <property type="entry name" value="Tscrpt_reg_HTH_GntR"/>
</dbReference>
<dbReference type="InterPro" id="IPR050679">
    <property type="entry name" value="Bact_HTH_transcr_reg"/>
</dbReference>
<dbReference type="SMART" id="SM00866">
    <property type="entry name" value="UTRA"/>
    <property type="match status" value="1"/>
</dbReference>
<dbReference type="HOGENOM" id="CLU_063236_3_0_11"/>
<organism evidence="6 7">
    <name type="scientific">Streptomyces himastatinicus ATCC 53653</name>
    <dbReference type="NCBI Taxonomy" id="457427"/>
    <lineage>
        <taxon>Bacteria</taxon>
        <taxon>Bacillati</taxon>
        <taxon>Actinomycetota</taxon>
        <taxon>Actinomycetes</taxon>
        <taxon>Kitasatosporales</taxon>
        <taxon>Streptomycetaceae</taxon>
        <taxon>Streptomyces</taxon>
        <taxon>Streptomyces violaceusniger group</taxon>
    </lineage>
</organism>
<dbReference type="GO" id="GO:0045892">
    <property type="term" value="P:negative regulation of DNA-templated transcription"/>
    <property type="evidence" value="ECO:0007669"/>
    <property type="project" value="TreeGrafter"/>
</dbReference>
<dbReference type="GO" id="GO:0003700">
    <property type="term" value="F:DNA-binding transcription factor activity"/>
    <property type="evidence" value="ECO:0007669"/>
    <property type="project" value="InterPro"/>
</dbReference>
<dbReference type="Pfam" id="PF07702">
    <property type="entry name" value="UTRA"/>
    <property type="match status" value="1"/>
</dbReference>
<dbReference type="InterPro" id="IPR036390">
    <property type="entry name" value="WH_DNA-bd_sf"/>
</dbReference>
<gene>
    <name evidence="6" type="ORF">SSOG_07648</name>
</gene>
<dbReference type="InterPro" id="IPR028978">
    <property type="entry name" value="Chorismate_lyase_/UTRA_dom_sf"/>
</dbReference>
<dbReference type="InterPro" id="IPR011663">
    <property type="entry name" value="UTRA"/>
</dbReference>
<dbReference type="PANTHER" id="PTHR44846">
    <property type="entry name" value="MANNOSYL-D-GLYCERATE TRANSPORT/METABOLISM SYSTEM REPRESSOR MNGR-RELATED"/>
    <property type="match status" value="1"/>
</dbReference>
<dbReference type="SUPFAM" id="SSF64288">
    <property type="entry name" value="Chorismate lyase-like"/>
    <property type="match status" value="1"/>
</dbReference>
<evidence type="ECO:0000256" key="2">
    <source>
        <dbReference type="ARBA" id="ARBA00023125"/>
    </source>
</evidence>
<dbReference type="AlphaFoldDB" id="D9WMR8"/>
<dbReference type="GO" id="GO:0003677">
    <property type="term" value="F:DNA binding"/>
    <property type="evidence" value="ECO:0007669"/>
    <property type="project" value="UniProtKB-KW"/>
</dbReference>
<keyword evidence="2" id="KW-0238">DNA-binding</keyword>
<dbReference type="SUPFAM" id="SSF46785">
    <property type="entry name" value="Winged helix' DNA-binding domain"/>
    <property type="match status" value="1"/>
</dbReference>
<keyword evidence="1" id="KW-0805">Transcription regulation</keyword>
<proteinExistence type="predicted"/>
<dbReference type="PANTHER" id="PTHR44846:SF1">
    <property type="entry name" value="MANNOSYL-D-GLYCERATE TRANSPORT_METABOLISM SYSTEM REPRESSOR MNGR-RELATED"/>
    <property type="match status" value="1"/>
</dbReference>
<accession>D9WMR8</accession>
<name>D9WMR8_9ACTN</name>
<keyword evidence="3" id="KW-0804">Transcription</keyword>
<dbReference type="Pfam" id="PF00392">
    <property type="entry name" value="GntR"/>
    <property type="match status" value="1"/>
</dbReference>
<dbReference type="InterPro" id="IPR036388">
    <property type="entry name" value="WH-like_DNA-bd_sf"/>
</dbReference>
<dbReference type="PROSITE" id="PS50949">
    <property type="entry name" value="HTH_GNTR"/>
    <property type="match status" value="1"/>
</dbReference>
<evidence type="ECO:0000313" key="6">
    <source>
        <dbReference type="EMBL" id="EFL27935.1"/>
    </source>
</evidence>
<dbReference type="SMART" id="SM00345">
    <property type="entry name" value="HTH_GNTR"/>
    <property type="match status" value="1"/>
</dbReference>
<reference evidence="6 7" key="1">
    <citation type="submission" date="2009-02" db="EMBL/GenBank/DDBJ databases">
        <title>Annotation of Streptomyces hygroscopicus strain ATCC 53653.</title>
        <authorList>
            <consortium name="The Broad Institute Genome Sequencing Platform"/>
            <consortium name="Broad Institute Microbial Sequencing Center"/>
            <person name="Fischbach M."/>
            <person name="Godfrey P."/>
            <person name="Ward D."/>
            <person name="Young S."/>
            <person name="Zeng Q."/>
            <person name="Koehrsen M."/>
            <person name="Alvarado L."/>
            <person name="Berlin A.M."/>
            <person name="Bochicchio J."/>
            <person name="Borenstein D."/>
            <person name="Chapman S.B."/>
            <person name="Chen Z."/>
            <person name="Engels R."/>
            <person name="Freedman E."/>
            <person name="Gellesch M."/>
            <person name="Goldberg J."/>
            <person name="Griggs A."/>
            <person name="Gujja S."/>
            <person name="Heilman E.R."/>
            <person name="Heiman D.I."/>
            <person name="Hepburn T.A."/>
            <person name="Howarth C."/>
            <person name="Jen D."/>
            <person name="Larson L."/>
            <person name="Lewis B."/>
            <person name="Mehta T."/>
            <person name="Park D."/>
            <person name="Pearson M."/>
            <person name="Richards J."/>
            <person name="Roberts A."/>
            <person name="Saif S."/>
            <person name="Shea T.D."/>
            <person name="Shenoy N."/>
            <person name="Sisk P."/>
            <person name="Stolte C."/>
            <person name="Sykes S.N."/>
            <person name="Thomson T."/>
            <person name="Walk T."/>
            <person name="White J."/>
            <person name="Yandava C."/>
            <person name="Straight P."/>
            <person name="Clardy J."/>
            <person name="Hung D."/>
            <person name="Kolter R."/>
            <person name="Mekalanos J."/>
            <person name="Walker S."/>
            <person name="Walsh C.T."/>
            <person name="Wieland-Brown L.C."/>
            <person name="Haas B."/>
            <person name="Nusbaum C."/>
            <person name="Birren B."/>
        </authorList>
    </citation>
    <scope>NUCLEOTIDE SEQUENCE [LARGE SCALE GENOMIC DNA]</scope>
    <source>
        <strain evidence="6 7">ATCC 53653</strain>
    </source>
</reference>
<dbReference type="Gene3D" id="1.10.10.10">
    <property type="entry name" value="Winged helix-like DNA-binding domain superfamily/Winged helix DNA-binding domain"/>
    <property type="match status" value="1"/>
</dbReference>
<dbReference type="EMBL" id="GG657754">
    <property type="protein sequence ID" value="EFL27935.1"/>
    <property type="molecule type" value="Genomic_DNA"/>
</dbReference>
<evidence type="ECO:0000313" key="7">
    <source>
        <dbReference type="Proteomes" id="UP000003963"/>
    </source>
</evidence>
<evidence type="ECO:0000256" key="1">
    <source>
        <dbReference type="ARBA" id="ARBA00023015"/>
    </source>
</evidence>
<feature type="domain" description="HTH gntR-type" evidence="5">
    <location>
        <begin position="29"/>
        <end position="97"/>
    </location>
</feature>
<feature type="region of interest" description="Disordered" evidence="4">
    <location>
        <begin position="1"/>
        <end position="23"/>
    </location>
</feature>
<sequence length="260" mass="29072">MWGMQPMSPAPDDAVSPGQAALARTDPRLPLHARLREVIAERVRAGEWAPDQPLPAESTLVAYYDVSLGTIRRAFRDLVEEGLLERRQGSGTFVRRASLTASLFRFFRFGTAGDGFPQSRILSIARQVGTQTITSALGLEAGSEVLHLHRLRLYEEKPVLVEDIWLPLPLFEPMERIGQDDLGDLLYPLYERTCGQIVAAATEELTVDVATAGDALLLQCARHDPVVVIDRVARSHDATPLEYRRSRGLARTFRYRIDLR</sequence>
<dbReference type="Proteomes" id="UP000003963">
    <property type="component" value="Unassembled WGS sequence"/>
</dbReference>
<keyword evidence="7" id="KW-1185">Reference proteome</keyword>
<protein>
    <submittedName>
        <fullName evidence="6">GntR family transcriptional regulator</fullName>
    </submittedName>
</protein>
<evidence type="ECO:0000256" key="3">
    <source>
        <dbReference type="ARBA" id="ARBA00023163"/>
    </source>
</evidence>
<evidence type="ECO:0000256" key="4">
    <source>
        <dbReference type="SAM" id="MobiDB-lite"/>
    </source>
</evidence>
<dbReference type="Gene3D" id="3.40.1410.10">
    <property type="entry name" value="Chorismate lyase-like"/>
    <property type="match status" value="1"/>
</dbReference>
<dbReference type="STRING" id="457427.SSOG_07648"/>
<dbReference type="CDD" id="cd07377">
    <property type="entry name" value="WHTH_GntR"/>
    <property type="match status" value="1"/>
</dbReference>
<evidence type="ECO:0000259" key="5">
    <source>
        <dbReference type="PROSITE" id="PS50949"/>
    </source>
</evidence>